<sequence length="721" mass="78304">MSPAPARRVKFVASDPARGGLPVKRKQVQQACAACRRKKRRCVHAEDAHEEAVPGEHRGHETSPSQASLVTMSQVFPTPSPNLLSAASAVSAVSSASAATPRIIPTAAMHENGLTHTSQASQTSHNPRATYSPYANHRPFVRHDSASASAQAQVQSDGLKQQSSRFVGDLNPEGMFLEATAAVSAGASSQKGDVGIWLTSGALGPPGQSSQFITSRPPPLMDQFLRPFVREHCLSCLPPPEDFARLKHVYMQKVHPIFPVIPTSDLDSNLDNPSSIVLRQLVCLAAAADPALTEHFRLQNRGPGLLSAQNFSQSLSSSVRALLETSLITDRVLHIRALVMLSLYTQPTCAEEADLPAQLGGRAIHHIQTLGLHLLRYEGPNCDDLENLFCCVWALDRINAAEYGRPCLIHERDIGADLEACIRKRPPCFRLFLSVVQWLDQVVELYRPGPSAEASGLEKIAYIDLPVLEAMIVSAGALKVPASLIATIETFYHAVIILSCRLPRPGTVPAASTLPPPSANARRSLAAERIACAVPRDHLSPLPFVPYAVSLALSVEYRKMRHSRLPMFRARAMSSFKRNCEMLRQYGDHFWSANVVANLGERVLKEMERAATALTTTTTRDPSPLPLDSASRSTSARPQPASTALWQHNNEMLAGHSAGITSAIGMDNTIDFSLVDAISGQDIFGHIDPNFNLVAVENALEANLDIGLPLNWSEWSQFANN</sequence>
<evidence type="ECO:0000256" key="5">
    <source>
        <dbReference type="ARBA" id="ARBA00023242"/>
    </source>
</evidence>
<dbReference type="Pfam" id="PF04082">
    <property type="entry name" value="Fungal_trans"/>
    <property type="match status" value="1"/>
</dbReference>
<accession>A0A8K0NJH7</accession>
<feature type="compositionally biased region" description="Polar residues" evidence="6">
    <location>
        <begin position="630"/>
        <end position="641"/>
    </location>
</feature>
<feature type="region of interest" description="Disordered" evidence="6">
    <location>
        <begin position="613"/>
        <end position="641"/>
    </location>
</feature>
<dbReference type="OrthoDB" id="10031947at2759"/>
<dbReference type="InterPro" id="IPR052073">
    <property type="entry name" value="Amide_Lactam_Regulators"/>
</dbReference>
<dbReference type="Proteomes" id="UP000811619">
    <property type="component" value="Unassembled WGS sequence"/>
</dbReference>
<evidence type="ECO:0000259" key="7">
    <source>
        <dbReference type="SMART" id="SM00906"/>
    </source>
</evidence>
<keyword evidence="4" id="KW-0804">Transcription</keyword>
<dbReference type="PANTHER" id="PTHR47171">
    <property type="entry name" value="FARA-RELATED"/>
    <property type="match status" value="1"/>
</dbReference>
<reference evidence="8" key="1">
    <citation type="journal article" date="2020" name="bioRxiv">
        <title>Whole genome comparisons of ergot fungi reveals the divergence and evolution of species within the genus Claviceps are the result of varying mechanisms driving genome evolution and host range expansion.</title>
        <authorList>
            <person name="Wyka S.A."/>
            <person name="Mondo S.J."/>
            <person name="Liu M."/>
            <person name="Dettman J."/>
            <person name="Nalam V."/>
            <person name="Broders K.D."/>
        </authorList>
    </citation>
    <scope>NUCLEOTIDE SEQUENCE</scope>
    <source>
        <strain evidence="8">CCC 489</strain>
    </source>
</reference>
<evidence type="ECO:0000256" key="1">
    <source>
        <dbReference type="ARBA" id="ARBA00022833"/>
    </source>
</evidence>
<dbReference type="EMBL" id="SRPY01000202">
    <property type="protein sequence ID" value="KAG5927182.1"/>
    <property type="molecule type" value="Genomic_DNA"/>
</dbReference>
<dbReference type="SMART" id="SM00906">
    <property type="entry name" value="Fungal_trans"/>
    <property type="match status" value="1"/>
</dbReference>
<keyword evidence="5" id="KW-0539">Nucleus</keyword>
<name>A0A8K0NJH7_9HYPO</name>
<evidence type="ECO:0000256" key="4">
    <source>
        <dbReference type="ARBA" id="ARBA00023163"/>
    </source>
</evidence>
<keyword evidence="3" id="KW-0238">DNA-binding</keyword>
<dbReference type="CDD" id="cd12148">
    <property type="entry name" value="fungal_TF_MHR"/>
    <property type="match status" value="1"/>
</dbReference>
<dbReference type="GO" id="GO:0003677">
    <property type="term" value="F:DNA binding"/>
    <property type="evidence" value="ECO:0007669"/>
    <property type="project" value="UniProtKB-KW"/>
</dbReference>
<keyword evidence="9" id="KW-1185">Reference proteome</keyword>
<protein>
    <recommendedName>
        <fullName evidence="7">Xylanolytic transcriptional activator regulatory domain-containing protein</fullName>
    </recommendedName>
</protein>
<dbReference type="PANTHER" id="PTHR47171:SF6">
    <property type="entry name" value="SPECIFIC TRANSCRIPTION FACTOR, PUTATIVE (AFU_ORTHOLOGUE AFUA_2G06130)-RELATED"/>
    <property type="match status" value="1"/>
</dbReference>
<keyword evidence="1" id="KW-0862">Zinc</keyword>
<gene>
    <name evidence="8" type="ORF">E4U42_002530</name>
</gene>
<evidence type="ECO:0000256" key="2">
    <source>
        <dbReference type="ARBA" id="ARBA00023015"/>
    </source>
</evidence>
<dbReference type="InterPro" id="IPR007219">
    <property type="entry name" value="XnlR_reg_dom"/>
</dbReference>
<evidence type="ECO:0000313" key="8">
    <source>
        <dbReference type="EMBL" id="KAG5927182.1"/>
    </source>
</evidence>
<dbReference type="GO" id="GO:0008270">
    <property type="term" value="F:zinc ion binding"/>
    <property type="evidence" value="ECO:0007669"/>
    <property type="project" value="InterPro"/>
</dbReference>
<organism evidence="8 9">
    <name type="scientific">Claviceps africana</name>
    <dbReference type="NCBI Taxonomy" id="83212"/>
    <lineage>
        <taxon>Eukaryota</taxon>
        <taxon>Fungi</taxon>
        <taxon>Dikarya</taxon>
        <taxon>Ascomycota</taxon>
        <taxon>Pezizomycotina</taxon>
        <taxon>Sordariomycetes</taxon>
        <taxon>Hypocreomycetidae</taxon>
        <taxon>Hypocreales</taxon>
        <taxon>Clavicipitaceae</taxon>
        <taxon>Claviceps</taxon>
    </lineage>
</organism>
<feature type="domain" description="Xylanolytic transcriptional activator regulatory" evidence="7">
    <location>
        <begin position="356"/>
        <end position="425"/>
    </location>
</feature>
<proteinExistence type="predicted"/>
<evidence type="ECO:0000256" key="3">
    <source>
        <dbReference type="ARBA" id="ARBA00023125"/>
    </source>
</evidence>
<keyword evidence="2" id="KW-0805">Transcription regulation</keyword>
<evidence type="ECO:0000256" key="6">
    <source>
        <dbReference type="SAM" id="MobiDB-lite"/>
    </source>
</evidence>
<dbReference type="GO" id="GO:0006351">
    <property type="term" value="P:DNA-templated transcription"/>
    <property type="evidence" value="ECO:0007669"/>
    <property type="project" value="InterPro"/>
</dbReference>
<comment type="caution">
    <text evidence="8">The sequence shown here is derived from an EMBL/GenBank/DDBJ whole genome shotgun (WGS) entry which is preliminary data.</text>
</comment>
<dbReference type="AlphaFoldDB" id="A0A8K0NJH7"/>
<evidence type="ECO:0000313" key="9">
    <source>
        <dbReference type="Proteomes" id="UP000811619"/>
    </source>
</evidence>